<evidence type="ECO:0000313" key="3">
    <source>
        <dbReference type="EMBL" id="MBC3537488.1"/>
    </source>
</evidence>
<evidence type="ECO:0000313" key="2">
    <source>
        <dbReference type="EMBL" id="MBC3537308.1"/>
    </source>
</evidence>
<evidence type="ECO:0000313" key="7">
    <source>
        <dbReference type="EMBL" id="MBC3537979.1"/>
    </source>
</evidence>
<evidence type="ECO:0000313" key="10">
    <source>
        <dbReference type="Proteomes" id="UP000606870"/>
    </source>
</evidence>
<dbReference type="Pfam" id="PF13333">
    <property type="entry name" value="rve_2"/>
    <property type="match status" value="1"/>
</dbReference>
<dbReference type="EMBL" id="JACOGK010000041">
    <property type="protein sequence ID" value="MBC3537776.1"/>
    <property type="molecule type" value="Genomic_DNA"/>
</dbReference>
<evidence type="ECO:0000259" key="1">
    <source>
        <dbReference type="Pfam" id="PF13333"/>
    </source>
</evidence>
<dbReference type="EMBL" id="JACOGK010000041">
    <property type="protein sequence ID" value="MBC3537796.1"/>
    <property type="molecule type" value="Genomic_DNA"/>
</dbReference>
<keyword evidence="10" id="KW-1185">Reference proteome</keyword>
<reference evidence="6 10" key="1">
    <citation type="submission" date="2020-08" db="EMBL/GenBank/DDBJ databases">
        <authorList>
            <person name="Liu C."/>
            <person name="Sun Q."/>
        </authorList>
    </citation>
    <scope>NUCLEOTIDE SEQUENCE [LARGE SCALE GENOMIC DNA]</scope>
    <source>
        <strain evidence="6 10">NSJ-59</strain>
    </source>
</reference>
<evidence type="ECO:0000313" key="8">
    <source>
        <dbReference type="EMBL" id="MBC3537992.1"/>
    </source>
</evidence>
<evidence type="ECO:0000313" key="9">
    <source>
        <dbReference type="EMBL" id="MBC3538032.1"/>
    </source>
</evidence>
<organism evidence="6 10">
    <name type="scientific">Megasphaera hominis</name>
    <dbReference type="NCBI Taxonomy" id="159836"/>
    <lineage>
        <taxon>Bacteria</taxon>
        <taxon>Bacillati</taxon>
        <taxon>Bacillota</taxon>
        <taxon>Negativicutes</taxon>
        <taxon>Veillonellales</taxon>
        <taxon>Veillonellaceae</taxon>
        <taxon>Megasphaera</taxon>
    </lineage>
</organism>
<dbReference type="EMBL" id="JACOGK010000061">
    <property type="protein sequence ID" value="MBC3537992.1"/>
    <property type="molecule type" value="Genomic_DNA"/>
</dbReference>
<feature type="non-terminal residue" evidence="6">
    <location>
        <position position="1"/>
    </location>
</feature>
<dbReference type="InterPro" id="IPR001584">
    <property type="entry name" value="Integrase_cat-core"/>
</dbReference>
<dbReference type="Proteomes" id="UP000606870">
    <property type="component" value="Unassembled WGS sequence"/>
</dbReference>
<dbReference type="EMBL" id="JACOGK010000028">
    <property type="protein sequence ID" value="MBC3537488.1"/>
    <property type="molecule type" value="Genomic_DNA"/>
</dbReference>
<protein>
    <submittedName>
        <fullName evidence="6">IS3 family transposase</fullName>
    </submittedName>
</protein>
<evidence type="ECO:0000313" key="6">
    <source>
        <dbReference type="EMBL" id="MBC3537856.1"/>
    </source>
</evidence>
<gene>
    <name evidence="2" type="ORF">H8J70_08590</name>
    <name evidence="3" type="ORF">H8J70_09515</name>
    <name evidence="4" type="ORF">H8J70_11045</name>
    <name evidence="5" type="ORF">H8J70_11150</name>
    <name evidence="6" type="ORF">H8J70_11455</name>
    <name evidence="7" type="ORF">H8J70_12090</name>
    <name evidence="8" type="ORF">H8J70_12155</name>
    <name evidence="9" type="ORF">H8J70_12370</name>
</gene>
<comment type="caution">
    <text evidence="6">The sequence shown here is derived from an EMBL/GenBank/DDBJ whole genome shotgun (WGS) entry which is preliminary data.</text>
</comment>
<feature type="domain" description="Integrase catalytic" evidence="1">
    <location>
        <begin position="2"/>
        <end position="25"/>
    </location>
</feature>
<evidence type="ECO:0000313" key="5">
    <source>
        <dbReference type="EMBL" id="MBC3537796.1"/>
    </source>
</evidence>
<proteinExistence type="predicted"/>
<dbReference type="EMBL" id="JACOGK010000078">
    <property type="protein sequence ID" value="MBC3538032.1"/>
    <property type="molecule type" value="Genomic_DNA"/>
</dbReference>
<dbReference type="EMBL" id="JACOGK010000046">
    <property type="protein sequence ID" value="MBC3537856.1"/>
    <property type="molecule type" value="Genomic_DNA"/>
</dbReference>
<dbReference type="EMBL" id="JACOGK010000024">
    <property type="protein sequence ID" value="MBC3537308.1"/>
    <property type="molecule type" value="Genomic_DNA"/>
</dbReference>
<dbReference type="EMBL" id="JACOGK010000059">
    <property type="protein sequence ID" value="MBC3537979.1"/>
    <property type="molecule type" value="Genomic_DNA"/>
</dbReference>
<name>A0ABR6VKP5_9FIRM</name>
<evidence type="ECO:0000313" key="4">
    <source>
        <dbReference type="EMBL" id="MBC3537776.1"/>
    </source>
</evidence>
<sequence length="33" mass="3938">RYLHWYNEDRIKMSLGGMSPIQYRISLGLLPTK</sequence>
<dbReference type="RefSeq" id="WP_186503584.1">
    <property type="nucleotide sequence ID" value="NZ_JACOGK010000024.1"/>
</dbReference>
<accession>A0ABR6VKP5</accession>